<comment type="caution">
    <text evidence="1">The sequence shown here is derived from an EMBL/GenBank/DDBJ whole genome shotgun (WGS) entry which is preliminary data.</text>
</comment>
<name>A0A6G1C1B1_9ORYZ</name>
<accession>A0A6G1C1B1</accession>
<proteinExistence type="predicted"/>
<organism evidence="1 2">
    <name type="scientific">Oryza meyeriana var. granulata</name>
    <dbReference type="NCBI Taxonomy" id="110450"/>
    <lineage>
        <taxon>Eukaryota</taxon>
        <taxon>Viridiplantae</taxon>
        <taxon>Streptophyta</taxon>
        <taxon>Embryophyta</taxon>
        <taxon>Tracheophyta</taxon>
        <taxon>Spermatophyta</taxon>
        <taxon>Magnoliopsida</taxon>
        <taxon>Liliopsida</taxon>
        <taxon>Poales</taxon>
        <taxon>Poaceae</taxon>
        <taxon>BOP clade</taxon>
        <taxon>Oryzoideae</taxon>
        <taxon>Oryzeae</taxon>
        <taxon>Oryzinae</taxon>
        <taxon>Oryza</taxon>
        <taxon>Oryza meyeriana</taxon>
    </lineage>
</organism>
<dbReference type="AlphaFoldDB" id="A0A6G1C1B1"/>
<keyword evidence="2" id="KW-1185">Reference proteome</keyword>
<dbReference type="Proteomes" id="UP000479710">
    <property type="component" value="Unassembled WGS sequence"/>
</dbReference>
<gene>
    <name evidence="1" type="ORF">E2562_039005</name>
</gene>
<protein>
    <submittedName>
        <fullName evidence="1">Uncharacterized protein</fullName>
    </submittedName>
</protein>
<evidence type="ECO:0000313" key="1">
    <source>
        <dbReference type="EMBL" id="KAF0894435.1"/>
    </source>
</evidence>
<reference evidence="1 2" key="1">
    <citation type="submission" date="2019-11" db="EMBL/GenBank/DDBJ databases">
        <title>Whole genome sequence of Oryza granulata.</title>
        <authorList>
            <person name="Li W."/>
        </authorList>
    </citation>
    <scope>NUCLEOTIDE SEQUENCE [LARGE SCALE GENOMIC DNA]</scope>
    <source>
        <strain evidence="2">cv. Menghai</strain>
        <tissue evidence="1">Leaf</tissue>
    </source>
</reference>
<sequence length="85" mass="9601">MTLVRRERRHGLGYALEDTSLPGQISHLYFPSRSAAEDRSPAKAELILAHRPCLSFFVAVGWWEAVAVVRKDSIRIGPIWLPMLS</sequence>
<dbReference type="EMBL" id="SPHZ02000011">
    <property type="protein sequence ID" value="KAF0894435.1"/>
    <property type="molecule type" value="Genomic_DNA"/>
</dbReference>
<evidence type="ECO:0000313" key="2">
    <source>
        <dbReference type="Proteomes" id="UP000479710"/>
    </source>
</evidence>